<comment type="caution">
    <text evidence="11">The sequence shown here is derived from an EMBL/GenBank/DDBJ whole genome shotgun (WGS) entry which is preliminary data.</text>
</comment>
<dbReference type="InterPro" id="IPR036770">
    <property type="entry name" value="Ankyrin_rpt-contain_sf"/>
</dbReference>
<dbReference type="SUPFAM" id="SSF52540">
    <property type="entry name" value="P-loop containing nucleoside triphosphate hydrolases"/>
    <property type="match status" value="1"/>
</dbReference>
<dbReference type="GO" id="GO:0005524">
    <property type="term" value="F:ATP binding"/>
    <property type="evidence" value="ECO:0007669"/>
    <property type="project" value="UniProtKB-KW"/>
</dbReference>
<evidence type="ECO:0000256" key="5">
    <source>
        <dbReference type="ARBA" id="ARBA00038040"/>
    </source>
</evidence>
<dbReference type="Gene3D" id="3.40.50.720">
    <property type="entry name" value="NAD(P)-binding Rossmann-like Domain"/>
    <property type="match status" value="1"/>
</dbReference>
<dbReference type="InterPro" id="IPR027417">
    <property type="entry name" value="P-loop_NTPase"/>
</dbReference>
<dbReference type="GO" id="GO:0008641">
    <property type="term" value="F:ubiquitin-like modifier activating enzyme activity"/>
    <property type="evidence" value="ECO:0007669"/>
    <property type="project" value="InterPro"/>
</dbReference>
<organism evidence="11 12">
    <name type="scientific">Rotaria sordida</name>
    <dbReference type="NCBI Taxonomy" id="392033"/>
    <lineage>
        <taxon>Eukaryota</taxon>
        <taxon>Metazoa</taxon>
        <taxon>Spiralia</taxon>
        <taxon>Gnathifera</taxon>
        <taxon>Rotifera</taxon>
        <taxon>Eurotatoria</taxon>
        <taxon>Bdelloidea</taxon>
        <taxon>Philodinida</taxon>
        <taxon>Philodinidae</taxon>
        <taxon>Rotaria</taxon>
    </lineage>
</organism>
<dbReference type="Gene3D" id="3.40.50.300">
    <property type="entry name" value="P-loop containing nucleotide triphosphate hydrolases"/>
    <property type="match status" value="2"/>
</dbReference>
<dbReference type="GO" id="GO:0003723">
    <property type="term" value="F:RNA binding"/>
    <property type="evidence" value="ECO:0007669"/>
    <property type="project" value="TreeGrafter"/>
</dbReference>
<dbReference type="Gene3D" id="1.20.120.1080">
    <property type="match status" value="1"/>
</dbReference>
<dbReference type="SMART" id="SM00487">
    <property type="entry name" value="DEXDc"/>
    <property type="match status" value="1"/>
</dbReference>
<evidence type="ECO:0000256" key="2">
    <source>
        <dbReference type="ARBA" id="ARBA00022801"/>
    </source>
</evidence>
<evidence type="ECO:0000256" key="7">
    <source>
        <dbReference type="SAM" id="Coils"/>
    </source>
</evidence>
<dbReference type="InterPro" id="IPR001650">
    <property type="entry name" value="Helicase_C-like"/>
</dbReference>
<evidence type="ECO:0000259" key="9">
    <source>
        <dbReference type="PROSITE" id="PS51192"/>
    </source>
</evidence>
<dbReference type="InterPro" id="IPR014001">
    <property type="entry name" value="Helicase_ATP-bd"/>
</dbReference>
<dbReference type="Pfam" id="PF00899">
    <property type="entry name" value="ThiF"/>
    <property type="match status" value="1"/>
</dbReference>
<dbReference type="PANTHER" id="PTHR18934">
    <property type="entry name" value="ATP-DEPENDENT RNA HELICASE"/>
    <property type="match status" value="1"/>
</dbReference>
<dbReference type="Gene3D" id="3.90.228.10">
    <property type="match status" value="1"/>
</dbReference>
<dbReference type="InterPro" id="IPR000594">
    <property type="entry name" value="ThiF_NAD_FAD-bd"/>
</dbReference>
<evidence type="ECO:0000256" key="6">
    <source>
        <dbReference type="PROSITE-ProRule" id="PRU00023"/>
    </source>
</evidence>
<dbReference type="SMART" id="SM00248">
    <property type="entry name" value="ANK"/>
    <property type="match status" value="3"/>
</dbReference>
<dbReference type="Pfam" id="PF00271">
    <property type="entry name" value="Helicase_C"/>
    <property type="match status" value="1"/>
</dbReference>
<evidence type="ECO:0000256" key="4">
    <source>
        <dbReference type="ARBA" id="ARBA00022840"/>
    </source>
</evidence>
<keyword evidence="6" id="KW-0040">ANK repeat</keyword>
<keyword evidence="2" id="KW-0378">Hydrolase</keyword>
<dbReference type="EMBL" id="CAJNOT010001833">
    <property type="protein sequence ID" value="CAF1254348.1"/>
    <property type="molecule type" value="Genomic_DNA"/>
</dbReference>
<dbReference type="GO" id="GO:0003950">
    <property type="term" value="F:NAD+ poly-ADP-ribosyltransferase activity"/>
    <property type="evidence" value="ECO:0007669"/>
    <property type="project" value="InterPro"/>
</dbReference>
<dbReference type="CDD" id="cd18791">
    <property type="entry name" value="SF2_C_RHA"/>
    <property type="match status" value="1"/>
</dbReference>
<dbReference type="InterPro" id="IPR012317">
    <property type="entry name" value="Poly(ADP-ribose)pol_cat_dom"/>
</dbReference>
<dbReference type="InterPro" id="IPR002110">
    <property type="entry name" value="Ankyrin_rpt"/>
</dbReference>
<evidence type="ECO:0000313" key="12">
    <source>
        <dbReference type="Proteomes" id="UP000663864"/>
    </source>
</evidence>
<dbReference type="InterPro" id="IPR007502">
    <property type="entry name" value="Helicase-assoc_dom"/>
</dbReference>
<sequence length="2555" mass="294103">MSILYGFLNDLEAIRDSIDGFRAAWNGNLSVVKEFLNKYPRFKDKSGPWGTTLLYSAARNNHMPFVVYLVTEAHCSVNALNQQHIEKALLKETILADDYQVSTKAGSAALHAACFGGYLQIVKYLVELGANYFLRNQAEETPIINGEIHEHIIDYFQNLLNLGYTKQDHCLSVRPIVEGTNQPIKDCLWEYKTFSNLEWFLFNQDASKELNESLIDSSSQQFKQEIYIKESSTIYTISTIRFLRTGMSNDQYEEPAWIRCRGSSILNFDCYAIWQILLTKHPQSKSDTETSLEPIDLSIIDDQTSEIQLNVWYNCDAKTNDLLDKAMSNRRRQINLCVDSLANDELQFDLMKFSIQNKQNTISGFLRWIPKLVSNNEKNKHRITNIDNFQTLTNLEPAPLTTKRLREVSQVIHLNPVEQEPIDNSNDEDFELSNNVNRDHNCDAGDENNQQTDASFDIHSISLDAMTTNDNMPTLITTTNNTEHNAEINPDDYLNDSKTEVTTSQQSCPVEPIEPSVESEASQQKLTELNAKINNLRESHAIQLAKIQRQNSFLDEIEEKRRIDLDMAQKQLDELHLQQREKEKQWITTKTKIEQKYEKEKQEYEQNLNMALEQNTKLNEQIQRLQKKQETFKKMEGNIQVIPYNNIDIQIIQNFIIPKFESLERYLKESVQIMDEYFIDLIPKITFRKEHSTYTIIVRGFPNHQNAFQAALKRIIHLSNSNNLANKFYQDYLNQIKQAINQTLIRIKAKTHCWKQYVKNFIELLEEKMTEYINRFNISIRDKSNTLIEQSIFGILSNPPWIELRQHINQFLDENTFENEIEKIKHRALDEFIKQNISYQRLKLGQIPTEKSVNTIKYFIDQIRTIFMTNPKYKGHKEQHFNLIPSLLQQIMIYYSCFTVQLPLFESSKDLLDNIDKHTVTTITTSTGSGKSTLLPALLIAEGYDRVLITQPRRLPCVLISQRVNETIETDTADTQQKLAGFAVSGDKCNSYAKILYLTDGLLKERLLYDENFISVHTRVNKSIVFFIDEVHERSVNIDLCLALLARLLTIKPILKSKMKIIISSATLDQSVPILFQQIPNISFPKFNMPQNGYLHPIEKFPRPKENILDIVQELYKKRQRNDQILCFVSSVAEVHQCCSLIAELTNHTIKAYPITQSQSASDQQYYIEHGSVFFSTTIAETSLTFPSLKYVIDTGMVNIPIYNPESKRTVLEQVRAAESTIKQRLGRLGRTRPGEYYYLYDFRVEDKPYPTPHIKLSDLTNIEFSLRRSPIKNGLHYMQQFLPDKPESNAINTAIEELRTMGILELAPSNQFTAEGESLAKLPDFGSLVMSKAVLAALDKYQCGRDLIALASILSVLNTTALLKGLPQSMKSSDGDFMTLLNVMNEVLLVKQSVSSKQFALSNFCQKKGLRSIQHIIRQAWRRYTSLERAFNLSDEYRIKAQIQSGEWKRIALSLLAGYADNVFVSMKELNGRIHRFVRYTNAVEIAKLDLQSTLTRPISQAPVSLVLARDIRYTTAIRSVAIISFVGELKPSWVQYTLDRDIPANSEEKQQLRRKNIFSKIRSIISNIMNLFGDNRPIQLSGIAGTVFHDELLLRKGMISTMKFKLENKCQPDTADFENLSNNLKSVTKMIYIFQPMQWRWEAEKQVKILINNDPATNTCEITVEGQDSENQKVKKEFNSFVSWLKRCVIIRPPNAGVQPRLLRPKMRKAYPEIEEKISHITASERTMVDLYKGIKSTDATRETRMEVVAWIAICKFNCKLEGGFVRDWIVGNYRSRPINLLNNPKRWIEYRTNANGDNIPYINKEVVPSDLDCHLPLNIYFDIDKFQDELYKSDITCRVFREDWRYVVLIDEDAPTGPFTMDLIEPHVALTHDRIDFDVSNLSLEKDYPREIGMRIDITESPYFIELETIIENIKSKHFQVLRPIDKPVTDRIDRMIQRQWTQIGEPMDYIPRPHLKHAVLVPLPSSSTLYKALLQKMQTIGPSMKIISIEEIRNPLLEDTYESMKKVIARECPNHNPNEQKLFHGTKGDAIKGIVDDGYDDRFFSQGGAWGPGAYFADNPQKSHKYTAAYQSIQPRVMFYNKLLKYNPNWVLYTITDRYAYFTLLPKPIAEYNVRNAPFLSLEQFSDALKLARMPIKDFCTFACHSLGPMKGKATISSYKMMDAAIFWKEAVYLQSNFPKLGKWLFGYELEKSTVEKVKPESLLERAFVIFAAPYSWFLKNRHCYALPEVTYENLISKPEETIGAVFDVCGISRSLIPEAVTALNRDSQAGTVLSRDKMAQSGNNNSRVIQQTARSDQMATDLEYQTSTTTPEIDEHLYSRQLYVMGKEAMYELRNADILISGMHGLGVEIAKNLILSGVKSVIVHDCNNVDYKDLSSQYYFSESDIGQNRAEVAKEKLSELNNNVNMTYSSSNIDEDFLQKHKVNVFVLTDGDINNQVKIGDYCHEHGIKFVNANTKGLFGHCYALPEVTYENLISKPEETISAVFDVCGISKSLIPEAVTALNRDSQAGTVLSRDKMAQVKSPELSKFHRKRLNEIAKRMELPESVFHF</sequence>
<comment type="similarity">
    <text evidence="5">Belongs to the DEAD box helicase family. DEAH subfamily. PRP16 sub-subfamily.</text>
</comment>
<dbReference type="PROSITE" id="PS50297">
    <property type="entry name" value="ANK_REP_REGION"/>
    <property type="match status" value="1"/>
</dbReference>
<feature type="coiled-coil region" evidence="7">
    <location>
        <begin position="565"/>
        <end position="638"/>
    </location>
</feature>
<dbReference type="Pfam" id="PF12796">
    <property type="entry name" value="Ank_2"/>
    <property type="match status" value="1"/>
</dbReference>
<dbReference type="InterPro" id="IPR035985">
    <property type="entry name" value="Ubiquitin-activating_enz"/>
</dbReference>
<dbReference type="Gene3D" id="1.25.40.20">
    <property type="entry name" value="Ankyrin repeat-containing domain"/>
    <property type="match status" value="1"/>
</dbReference>
<dbReference type="PROSITE" id="PS50088">
    <property type="entry name" value="ANK_REPEAT"/>
    <property type="match status" value="1"/>
</dbReference>
<feature type="domain" description="Helicase C-terminal" evidence="10">
    <location>
        <begin position="1110"/>
        <end position="1284"/>
    </location>
</feature>
<dbReference type="Pfam" id="PF00644">
    <property type="entry name" value="PARP"/>
    <property type="match status" value="1"/>
</dbReference>
<name>A0A815AGJ8_9BILA</name>
<dbReference type="GO" id="GO:0016787">
    <property type="term" value="F:hydrolase activity"/>
    <property type="evidence" value="ECO:0007669"/>
    <property type="project" value="UniProtKB-KW"/>
</dbReference>
<feature type="repeat" description="ANK" evidence="6">
    <location>
        <begin position="105"/>
        <end position="137"/>
    </location>
</feature>
<feature type="region of interest" description="Disordered" evidence="8">
    <location>
        <begin position="499"/>
        <end position="520"/>
    </location>
</feature>
<keyword evidence="7" id="KW-0175">Coiled coil</keyword>
<protein>
    <submittedName>
        <fullName evidence="11">Uncharacterized protein</fullName>
    </submittedName>
</protein>
<dbReference type="GO" id="GO:0004386">
    <property type="term" value="F:helicase activity"/>
    <property type="evidence" value="ECO:0007669"/>
    <property type="project" value="UniProtKB-KW"/>
</dbReference>
<keyword evidence="1" id="KW-0547">Nucleotide-binding</keyword>
<feature type="domain" description="Helicase ATP-binding" evidence="9">
    <location>
        <begin position="912"/>
        <end position="1086"/>
    </location>
</feature>
<dbReference type="Proteomes" id="UP000663864">
    <property type="component" value="Unassembled WGS sequence"/>
</dbReference>
<evidence type="ECO:0000313" key="11">
    <source>
        <dbReference type="EMBL" id="CAF1254348.1"/>
    </source>
</evidence>
<dbReference type="SMART" id="SM00847">
    <property type="entry name" value="HA2"/>
    <property type="match status" value="1"/>
</dbReference>
<feature type="compositionally biased region" description="Low complexity" evidence="8">
    <location>
        <begin position="507"/>
        <end position="520"/>
    </location>
</feature>
<gene>
    <name evidence="11" type="ORF">ZHD862_LOCUS25558</name>
</gene>
<accession>A0A815AGJ8</accession>
<evidence type="ECO:0000256" key="8">
    <source>
        <dbReference type="SAM" id="MobiDB-lite"/>
    </source>
</evidence>
<evidence type="ECO:0000256" key="3">
    <source>
        <dbReference type="ARBA" id="ARBA00022806"/>
    </source>
</evidence>
<dbReference type="PROSITE" id="PS51194">
    <property type="entry name" value="HELICASE_CTER"/>
    <property type="match status" value="1"/>
</dbReference>
<evidence type="ECO:0000256" key="1">
    <source>
        <dbReference type="ARBA" id="ARBA00022741"/>
    </source>
</evidence>
<reference evidence="11" key="1">
    <citation type="submission" date="2021-02" db="EMBL/GenBank/DDBJ databases">
        <authorList>
            <person name="Nowell W R."/>
        </authorList>
    </citation>
    <scope>NUCLEOTIDE SEQUENCE</scope>
</reference>
<keyword evidence="3" id="KW-0347">Helicase</keyword>
<keyword evidence="4" id="KW-0067">ATP-binding</keyword>
<dbReference type="SUPFAM" id="SSF48403">
    <property type="entry name" value="Ankyrin repeat"/>
    <property type="match status" value="1"/>
</dbReference>
<dbReference type="PROSITE" id="PS51192">
    <property type="entry name" value="HELICASE_ATP_BIND_1"/>
    <property type="match status" value="1"/>
</dbReference>
<dbReference type="SUPFAM" id="SSF56399">
    <property type="entry name" value="ADP-ribosylation"/>
    <property type="match status" value="1"/>
</dbReference>
<dbReference type="PANTHER" id="PTHR18934:SF91">
    <property type="entry name" value="PRE-MRNA-SPLICING FACTOR ATP-DEPENDENT RNA HELICASE PRP16"/>
    <property type="match status" value="1"/>
</dbReference>
<dbReference type="SUPFAM" id="SSF69572">
    <property type="entry name" value="Activating enzymes of the ubiquitin-like proteins"/>
    <property type="match status" value="1"/>
</dbReference>
<proteinExistence type="inferred from homology"/>
<evidence type="ECO:0000259" key="10">
    <source>
        <dbReference type="PROSITE" id="PS51194"/>
    </source>
</evidence>